<feature type="transmembrane region" description="Helical" evidence="5">
    <location>
        <begin position="341"/>
        <end position="366"/>
    </location>
</feature>
<evidence type="ECO:0000256" key="2">
    <source>
        <dbReference type="ARBA" id="ARBA00022692"/>
    </source>
</evidence>
<evidence type="ECO:0000259" key="6">
    <source>
        <dbReference type="PROSITE" id="PS50850"/>
    </source>
</evidence>
<name>A0A7L5AEW7_9MICO</name>
<dbReference type="InterPro" id="IPR020846">
    <property type="entry name" value="MFS_dom"/>
</dbReference>
<dbReference type="KEGG" id="mant:BHD05_04360"/>
<evidence type="ECO:0000256" key="4">
    <source>
        <dbReference type="ARBA" id="ARBA00023136"/>
    </source>
</evidence>
<dbReference type="PANTHER" id="PTHR23531:SF1">
    <property type="entry name" value="QUINOLENE RESISTANCE PROTEIN NORA"/>
    <property type="match status" value="1"/>
</dbReference>
<evidence type="ECO:0000313" key="7">
    <source>
        <dbReference type="EMBL" id="QHO68988.1"/>
    </source>
</evidence>
<dbReference type="SUPFAM" id="SSF103473">
    <property type="entry name" value="MFS general substrate transporter"/>
    <property type="match status" value="1"/>
</dbReference>
<dbReference type="EMBL" id="CP017146">
    <property type="protein sequence ID" value="QHO68988.1"/>
    <property type="molecule type" value="Genomic_DNA"/>
</dbReference>
<gene>
    <name evidence="7" type="ORF">BHD05_04360</name>
</gene>
<evidence type="ECO:0000256" key="5">
    <source>
        <dbReference type="SAM" id="Phobius"/>
    </source>
</evidence>
<feature type="transmembrane region" description="Helical" evidence="5">
    <location>
        <begin position="219"/>
        <end position="242"/>
    </location>
</feature>
<feature type="transmembrane region" description="Helical" evidence="5">
    <location>
        <begin position="61"/>
        <end position="79"/>
    </location>
</feature>
<dbReference type="PROSITE" id="PS50850">
    <property type="entry name" value="MFS"/>
    <property type="match status" value="1"/>
</dbReference>
<keyword evidence="2 5" id="KW-0812">Transmembrane</keyword>
<keyword evidence="3 5" id="KW-1133">Transmembrane helix</keyword>
<dbReference type="Gene3D" id="1.20.1250.20">
    <property type="entry name" value="MFS general substrate transporter like domains"/>
    <property type="match status" value="1"/>
</dbReference>
<protein>
    <recommendedName>
        <fullName evidence="6">Major facilitator superfamily (MFS) profile domain-containing protein</fullName>
    </recommendedName>
</protein>
<feature type="transmembrane region" description="Helical" evidence="5">
    <location>
        <begin position="254"/>
        <end position="271"/>
    </location>
</feature>
<sequence length="398" mass="40540">MVEPADPLTPGGFDAAESRLFTGPFIALAVADLAYFTSQGMLILVTPLFARGPLGADPVGVGIAVGAFSVTSLVLRPWSGRESDRRGRRPLLFVGAILAAAVILAHTMVTDLLVLIVLRLVLGVAEALFFVAGFAMLADLAPRGREGEALSFNSLALYLGIAFGPLLGELLLDMGGFPVAWIGAAALSLAAALLALRLPVTGRVPDADGGPMILIHRGVVWQSAGLFTGVVAMAGFLAFVAIYGRDELAMPNTGPVLLLFGLIVVGCRIVFAKLPDRVAPFRLASAALALIAVGMATTGLVPNVPGLFAGAAVMAVGVAFVTPAFFAAIARGLEPSERGAAFGTVSIFLDLAFGGGPVLLGLIVGAANIPSAFLIAALIPAAGALVTAFAALRARAHS</sequence>
<accession>A0A7L5AEW7</accession>
<dbReference type="Pfam" id="PF07690">
    <property type="entry name" value="MFS_1"/>
    <property type="match status" value="1"/>
</dbReference>
<dbReference type="InterPro" id="IPR011701">
    <property type="entry name" value="MFS"/>
</dbReference>
<feature type="transmembrane region" description="Helical" evidence="5">
    <location>
        <begin position="149"/>
        <end position="167"/>
    </location>
</feature>
<dbReference type="GO" id="GO:0005886">
    <property type="term" value="C:plasma membrane"/>
    <property type="evidence" value="ECO:0007669"/>
    <property type="project" value="UniProtKB-SubCell"/>
</dbReference>
<dbReference type="AlphaFoldDB" id="A0A7L5AEW7"/>
<feature type="transmembrane region" description="Helical" evidence="5">
    <location>
        <begin position="307"/>
        <end position="329"/>
    </location>
</feature>
<feature type="transmembrane region" description="Helical" evidence="5">
    <location>
        <begin position="179"/>
        <end position="198"/>
    </location>
</feature>
<feature type="transmembrane region" description="Helical" evidence="5">
    <location>
        <begin position="25"/>
        <end position="49"/>
    </location>
</feature>
<dbReference type="RefSeq" id="WP_161885350.1">
    <property type="nucleotide sequence ID" value="NZ_CP017146.1"/>
</dbReference>
<evidence type="ECO:0000256" key="3">
    <source>
        <dbReference type="ARBA" id="ARBA00022989"/>
    </source>
</evidence>
<organism evidence="7 8">
    <name type="scientific">Marisediminicola antarctica</name>
    <dbReference type="NCBI Taxonomy" id="674079"/>
    <lineage>
        <taxon>Bacteria</taxon>
        <taxon>Bacillati</taxon>
        <taxon>Actinomycetota</taxon>
        <taxon>Actinomycetes</taxon>
        <taxon>Micrococcales</taxon>
        <taxon>Microbacteriaceae</taxon>
        <taxon>Marisediminicola</taxon>
    </lineage>
</organism>
<proteinExistence type="predicted"/>
<feature type="domain" description="Major facilitator superfamily (MFS) profile" evidence="6">
    <location>
        <begin position="24"/>
        <end position="395"/>
    </location>
</feature>
<dbReference type="Proteomes" id="UP000464507">
    <property type="component" value="Chromosome"/>
</dbReference>
<feature type="transmembrane region" description="Helical" evidence="5">
    <location>
        <begin position="115"/>
        <end position="137"/>
    </location>
</feature>
<feature type="transmembrane region" description="Helical" evidence="5">
    <location>
        <begin position="91"/>
        <end position="109"/>
    </location>
</feature>
<keyword evidence="4 5" id="KW-0472">Membrane</keyword>
<dbReference type="InterPro" id="IPR036259">
    <property type="entry name" value="MFS_trans_sf"/>
</dbReference>
<comment type="subcellular location">
    <subcellularLocation>
        <location evidence="1">Cell membrane</location>
        <topology evidence="1">Multi-pass membrane protein</topology>
    </subcellularLocation>
</comment>
<evidence type="ECO:0000256" key="1">
    <source>
        <dbReference type="ARBA" id="ARBA00004651"/>
    </source>
</evidence>
<dbReference type="InterPro" id="IPR052714">
    <property type="entry name" value="MFS_Exporter"/>
</dbReference>
<keyword evidence="8" id="KW-1185">Reference proteome</keyword>
<dbReference type="OrthoDB" id="5242299at2"/>
<evidence type="ECO:0000313" key="8">
    <source>
        <dbReference type="Proteomes" id="UP000464507"/>
    </source>
</evidence>
<dbReference type="GO" id="GO:0022857">
    <property type="term" value="F:transmembrane transporter activity"/>
    <property type="evidence" value="ECO:0007669"/>
    <property type="project" value="InterPro"/>
</dbReference>
<reference evidence="7 8" key="1">
    <citation type="submission" date="2016-09" db="EMBL/GenBank/DDBJ databases">
        <title>Complete genome sequence of microbes from the polar regions.</title>
        <authorList>
            <person name="Liao L."/>
            <person name="Chen B."/>
        </authorList>
    </citation>
    <scope>NUCLEOTIDE SEQUENCE [LARGE SCALE GENOMIC DNA]</scope>
    <source>
        <strain evidence="7 8">ZS314</strain>
    </source>
</reference>
<dbReference type="PANTHER" id="PTHR23531">
    <property type="entry name" value="QUINOLENE RESISTANCE PROTEIN NORA"/>
    <property type="match status" value="1"/>
</dbReference>
<feature type="transmembrane region" description="Helical" evidence="5">
    <location>
        <begin position="283"/>
        <end position="301"/>
    </location>
</feature>
<feature type="transmembrane region" description="Helical" evidence="5">
    <location>
        <begin position="372"/>
        <end position="392"/>
    </location>
</feature>